<evidence type="ECO:0000313" key="2">
    <source>
        <dbReference type="Proteomes" id="UP000825935"/>
    </source>
</evidence>
<evidence type="ECO:0000313" key="1">
    <source>
        <dbReference type="EMBL" id="KAH7331560.1"/>
    </source>
</evidence>
<reference evidence="1" key="1">
    <citation type="submission" date="2021-08" db="EMBL/GenBank/DDBJ databases">
        <title>WGS assembly of Ceratopteris richardii.</title>
        <authorList>
            <person name="Marchant D.B."/>
            <person name="Chen G."/>
            <person name="Jenkins J."/>
            <person name="Shu S."/>
            <person name="Leebens-Mack J."/>
            <person name="Grimwood J."/>
            <person name="Schmutz J."/>
            <person name="Soltis P."/>
            <person name="Soltis D."/>
            <person name="Chen Z.-H."/>
        </authorList>
    </citation>
    <scope>NUCLEOTIDE SEQUENCE</scope>
    <source>
        <strain evidence="1">Whitten #5841</strain>
        <tissue evidence="1">Leaf</tissue>
    </source>
</reference>
<dbReference type="EMBL" id="CM035425">
    <property type="protein sequence ID" value="KAH7331560.1"/>
    <property type="molecule type" value="Genomic_DNA"/>
</dbReference>
<dbReference type="AlphaFoldDB" id="A0A8T2SEM1"/>
<accession>A0A8T2SEM1</accession>
<name>A0A8T2SEM1_CERRI</name>
<sequence length="47" mass="5443">MVEGGNKLPNFRLGNFKVIQPGLHAQMVYLLFNFICMEFTELCMLYA</sequence>
<dbReference type="Proteomes" id="UP000825935">
    <property type="component" value="Chromosome 20"/>
</dbReference>
<protein>
    <submittedName>
        <fullName evidence="1">Uncharacterized protein</fullName>
    </submittedName>
</protein>
<keyword evidence="2" id="KW-1185">Reference proteome</keyword>
<organism evidence="1 2">
    <name type="scientific">Ceratopteris richardii</name>
    <name type="common">Triangle waterfern</name>
    <dbReference type="NCBI Taxonomy" id="49495"/>
    <lineage>
        <taxon>Eukaryota</taxon>
        <taxon>Viridiplantae</taxon>
        <taxon>Streptophyta</taxon>
        <taxon>Embryophyta</taxon>
        <taxon>Tracheophyta</taxon>
        <taxon>Polypodiopsida</taxon>
        <taxon>Polypodiidae</taxon>
        <taxon>Polypodiales</taxon>
        <taxon>Pteridineae</taxon>
        <taxon>Pteridaceae</taxon>
        <taxon>Parkerioideae</taxon>
        <taxon>Ceratopteris</taxon>
    </lineage>
</organism>
<gene>
    <name evidence="1" type="ORF">KP509_20G040400</name>
</gene>
<comment type="caution">
    <text evidence="1">The sequence shown here is derived from an EMBL/GenBank/DDBJ whole genome shotgun (WGS) entry which is preliminary data.</text>
</comment>
<proteinExistence type="predicted"/>